<dbReference type="Proteomes" id="UP000663855">
    <property type="component" value="Unassembled WGS sequence"/>
</dbReference>
<proteinExistence type="predicted"/>
<sequence length="289" mass="31735">MAIAVRLNFNPLACWTPSSITDSSGRVSIEVKLPDSLTRYRVWALATNDKQYGFGEMSFTIQLLIMVRPSLPRFLNYGDIANFSVILQNQTDQALLLHASLRATNAKLLASQTNQQAVGYSIVIQPSKRAALKFPVTTIHSGIARFQFVVSTAKNETCASLDDATELILPIFTPATSEAFVTYGDIYDEQAVLQPIKIPKNILAQFGEVSVTTSSTALASLTDAIISLYTYPYECTEQLSSGLLGIQSLWDVLQAFHCKELPDISILKTKLESDINILKGRQYPNGGFG</sequence>
<dbReference type="PANTHER" id="PTHR40094">
    <property type="entry name" value="ALPHA-2-MACROGLOBULIN HOMOLOG"/>
    <property type="match status" value="1"/>
</dbReference>
<dbReference type="PANTHER" id="PTHR40094:SF1">
    <property type="entry name" value="UBIQUITIN DOMAIN-CONTAINING PROTEIN"/>
    <property type="match status" value="1"/>
</dbReference>
<dbReference type="Pfam" id="PF00207">
    <property type="entry name" value="A2M"/>
    <property type="match status" value="1"/>
</dbReference>
<dbReference type="EMBL" id="CAJNOW010019622">
    <property type="protein sequence ID" value="CAF1673989.1"/>
    <property type="molecule type" value="Genomic_DNA"/>
</dbReference>
<accession>A0A816GI15</accession>
<evidence type="ECO:0000313" key="3">
    <source>
        <dbReference type="EMBL" id="CAF1673989.1"/>
    </source>
</evidence>
<dbReference type="Proteomes" id="UP000663834">
    <property type="component" value="Unassembled WGS sequence"/>
</dbReference>
<evidence type="ECO:0000259" key="1">
    <source>
        <dbReference type="SMART" id="SM01360"/>
    </source>
</evidence>
<evidence type="ECO:0000313" key="4">
    <source>
        <dbReference type="EMBL" id="CAF4113884.1"/>
    </source>
</evidence>
<dbReference type="GO" id="GO:0004866">
    <property type="term" value="F:endopeptidase inhibitor activity"/>
    <property type="evidence" value="ECO:0007669"/>
    <property type="project" value="InterPro"/>
</dbReference>
<dbReference type="InterPro" id="IPR001599">
    <property type="entry name" value="Macroglobln_a2"/>
</dbReference>
<dbReference type="InterPro" id="IPR051802">
    <property type="entry name" value="YfhM-like"/>
</dbReference>
<gene>
    <name evidence="4" type="ORF">BYL167_LOCUS19732</name>
    <name evidence="2" type="ORF">CJN711_LOCUS35783</name>
    <name evidence="3" type="ORF">KQP761_LOCUS34910</name>
</gene>
<dbReference type="Proteomes" id="UP000681967">
    <property type="component" value="Unassembled WGS sequence"/>
</dbReference>
<evidence type="ECO:0000313" key="5">
    <source>
        <dbReference type="Proteomes" id="UP000663834"/>
    </source>
</evidence>
<comment type="caution">
    <text evidence="3">The sequence shown here is derived from an EMBL/GenBank/DDBJ whole genome shotgun (WGS) entry which is preliminary data.</text>
</comment>
<dbReference type="OrthoDB" id="9980391at2759"/>
<feature type="domain" description="Alpha-2-macroglobulin" evidence="1">
    <location>
        <begin position="12"/>
        <end position="101"/>
    </location>
</feature>
<protein>
    <recommendedName>
        <fullName evidence="1">Alpha-2-macroglobulin domain-containing protein</fullName>
    </recommendedName>
</protein>
<dbReference type="EMBL" id="CAJOBH010008458">
    <property type="protein sequence ID" value="CAF4113884.1"/>
    <property type="molecule type" value="Genomic_DNA"/>
</dbReference>
<reference evidence="3" key="1">
    <citation type="submission" date="2021-02" db="EMBL/GenBank/DDBJ databases">
        <authorList>
            <person name="Nowell W R."/>
        </authorList>
    </citation>
    <scope>NUCLEOTIDE SEQUENCE</scope>
</reference>
<name>A0A816GI15_9BILA</name>
<evidence type="ECO:0000313" key="2">
    <source>
        <dbReference type="EMBL" id="CAF1604969.1"/>
    </source>
</evidence>
<dbReference type="SMART" id="SM01360">
    <property type="entry name" value="A2M"/>
    <property type="match status" value="1"/>
</dbReference>
<dbReference type="EMBL" id="CAJNOV010017226">
    <property type="protein sequence ID" value="CAF1604969.1"/>
    <property type="molecule type" value="Genomic_DNA"/>
</dbReference>
<dbReference type="AlphaFoldDB" id="A0A816GI15"/>
<organism evidence="3 5">
    <name type="scientific">Rotaria magnacalcarata</name>
    <dbReference type="NCBI Taxonomy" id="392030"/>
    <lineage>
        <taxon>Eukaryota</taxon>
        <taxon>Metazoa</taxon>
        <taxon>Spiralia</taxon>
        <taxon>Gnathifera</taxon>
        <taxon>Rotifera</taxon>
        <taxon>Eurotatoria</taxon>
        <taxon>Bdelloidea</taxon>
        <taxon>Philodinida</taxon>
        <taxon>Philodinidae</taxon>
        <taxon>Rotaria</taxon>
    </lineage>
</organism>